<dbReference type="RefSeq" id="WP_016443377.1">
    <property type="nucleotide sequence ID" value="NZ_KE150266.1"/>
</dbReference>
<accession>A0A9W5RD74</accession>
<dbReference type="AlphaFoldDB" id="A0A9W5RD74"/>
<dbReference type="OrthoDB" id="9880471at2"/>
<comment type="caution">
    <text evidence="1">The sequence shown here is derived from an EMBL/GenBank/DDBJ whole genome shotgun (WGS) entry which is preliminary data.</text>
</comment>
<protein>
    <submittedName>
        <fullName evidence="1">Uncharacterized protein</fullName>
    </submittedName>
</protein>
<dbReference type="Proteomes" id="UP000014387">
    <property type="component" value="Unassembled WGS sequence"/>
</dbReference>
<organism evidence="1 2">
    <name type="scientific">Gleimia europaea ACS-120-V-Col10b</name>
    <dbReference type="NCBI Taxonomy" id="883069"/>
    <lineage>
        <taxon>Bacteria</taxon>
        <taxon>Bacillati</taxon>
        <taxon>Actinomycetota</taxon>
        <taxon>Actinomycetes</taxon>
        <taxon>Actinomycetales</taxon>
        <taxon>Actinomycetaceae</taxon>
        <taxon>Gleimia</taxon>
    </lineage>
</organism>
<dbReference type="EMBL" id="AGWN01000001">
    <property type="protein sequence ID" value="EPD30265.1"/>
    <property type="molecule type" value="Genomic_DNA"/>
</dbReference>
<evidence type="ECO:0000313" key="2">
    <source>
        <dbReference type="Proteomes" id="UP000014387"/>
    </source>
</evidence>
<sequence length="45" mass="5221">MNLEQWEEDWEQAENLPLAQRLAKLKQAEAELSAQLEGGTEQWHA</sequence>
<gene>
    <name evidence="1" type="ORF">HMPREF9238_00002</name>
</gene>
<name>A0A9W5RD74_9ACTO</name>
<proteinExistence type="predicted"/>
<reference evidence="1 2" key="1">
    <citation type="submission" date="2013-05" db="EMBL/GenBank/DDBJ databases">
        <title>The Genome Sequence of Actinomyces europaeus ACS-120-V-COL10B.</title>
        <authorList>
            <consortium name="The Broad Institute Genomics Platform"/>
            <person name="Earl A."/>
            <person name="Ward D."/>
            <person name="Feldgarden M."/>
            <person name="Gevers D."/>
            <person name="Saerens B."/>
            <person name="Vaneechoutte M."/>
            <person name="Walker B."/>
            <person name="Young S."/>
            <person name="Zeng Q."/>
            <person name="Gargeya S."/>
            <person name="Fitzgerald M."/>
            <person name="Haas B."/>
            <person name="Abouelleil A."/>
            <person name="Allen A.W."/>
            <person name="Alvarado L."/>
            <person name="Arachchi H.M."/>
            <person name="Berlin A.M."/>
            <person name="Chapman S.B."/>
            <person name="Gainer-Dewar J."/>
            <person name="Goldberg J."/>
            <person name="Griggs A."/>
            <person name="Gujja S."/>
            <person name="Hansen M."/>
            <person name="Howarth C."/>
            <person name="Imamovic A."/>
            <person name="Ireland A."/>
            <person name="Larimer J."/>
            <person name="McCowan C."/>
            <person name="Murphy C."/>
            <person name="Pearson M."/>
            <person name="Poon T.W."/>
            <person name="Priest M."/>
            <person name="Roberts A."/>
            <person name="Saif S."/>
            <person name="Shea T."/>
            <person name="Sisk P."/>
            <person name="Sykes S."/>
            <person name="Wortman J."/>
            <person name="Nusbaum C."/>
            <person name="Birren B."/>
        </authorList>
    </citation>
    <scope>NUCLEOTIDE SEQUENCE [LARGE SCALE GENOMIC DNA]</scope>
    <source>
        <strain evidence="1 2">ACS-120-V-Col10b</strain>
    </source>
</reference>
<evidence type="ECO:0000313" key="1">
    <source>
        <dbReference type="EMBL" id="EPD30265.1"/>
    </source>
</evidence>
<keyword evidence="2" id="KW-1185">Reference proteome</keyword>